<dbReference type="STRING" id="1408163.A0A0F4YMF1"/>
<organism evidence="6 7">
    <name type="scientific">Rasamsonia emersonii (strain ATCC 16479 / CBS 393.64 / IMI 116815)</name>
    <dbReference type="NCBI Taxonomy" id="1408163"/>
    <lineage>
        <taxon>Eukaryota</taxon>
        <taxon>Fungi</taxon>
        <taxon>Dikarya</taxon>
        <taxon>Ascomycota</taxon>
        <taxon>Pezizomycotina</taxon>
        <taxon>Eurotiomycetes</taxon>
        <taxon>Eurotiomycetidae</taxon>
        <taxon>Eurotiales</taxon>
        <taxon>Trichocomaceae</taxon>
        <taxon>Rasamsonia</taxon>
    </lineage>
</organism>
<dbReference type="Proteomes" id="UP000053958">
    <property type="component" value="Unassembled WGS sequence"/>
</dbReference>
<evidence type="ECO:0000256" key="2">
    <source>
        <dbReference type="ARBA" id="ARBA00022737"/>
    </source>
</evidence>
<proteinExistence type="predicted"/>
<dbReference type="OrthoDB" id="190105at2759"/>
<evidence type="ECO:0000256" key="4">
    <source>
        <dbReference type="SAM" id="MobiDB-lite"/>
    </source>
</evidence>
<dbReference type="InterPro" id="IPR036322">
    <property type="entry name" value="WD40_repeat_dom_sf"/>
</dbReference>
<dbReference type="SMART" id="SM00320">
    <property type="entry name" value="WD40"/>
    <property type="match status" value="8"/>
</dbReference>
<keyword evidence="5" id="KW-1133">Transmembrane helix</keyword>
<feature type="repeat" description="WD" evidence="3">
    <location>
        <begin position="347"/>
        <end position="386"/>
    </location>
</feature>
<dbReference type="SUPFAM" id="SSF50978">
    <property type="entry name" value="WD40 repeat-like"/>
    <property type="match status" value="1"/>
</dbReference>
<keyword evidence="5" id="KW-0472">Membrane</keyword>
<dbReference type="InterPro" id="IPR015943">
    <property type="entry name" value="WD40/YVTN_repeat-like_dom_sf"/>
</dbReference>
<dbReference type="GO" id="GO:0010992">
    <property type="term" value="P:ubiquitin recycling"/>
    <property type="evidence" value="ECO:0007669"/>
    <property type="project" value="TreeGrafter"/>
</dbReference>
<protein>
    <submittedName>
        <fullName evidence="6">Uncharacterized protein</fullName>
    </submittedName>
</protein>
<dbReference type="RefSeq" id="XP_013326021.1">
    <property type="nucleotide sequence ID" value="XM_013470567.1"/>
</dbReference>
<dbReference type="PROSITE" id="PS50082">
    <property type="entry name" value="WD_REPEATS_2"/>
    <property type="match status" value="5"/>
</dbReference>
<feature type="transmembrane region" description="Helical" evidence="5">
    <location>
        <begin position="6"/>
        <end position="27"/>
    </location>
</feature>
<dbReference type="InterPro" id="IPR020472">
    <property type="entry name" value="WD40_PAC1"/>
</dbReference>
<reference evidence="6 7" key="1">
    <citation type="submission" date="2015-04" db="EMBL/GenBank/DDBJ databases">
        <authorList>
            <person name="Heijne W.H."/>
            <person name="Fedorova N.D."/>
            <person name="Nierman W.C."/>
            <person name="Vollebregt A.W."/>
            <person name="Zhao Z."/>
            <person name="Wu L."/>
            <person name="Kumar M."/>
            <person name="Stam H."/>
            <person name="van den Berg M.A."/>
            <person name="Pel H.J."/>
        </authorList>
    </citation>
    <scope>NUCLEOTIDE SEQUENCE [LARGE SCALE GENOMIC DNA]</scope>
    <source>
        <strain evidence="6 7">CBS 393.64</strain>
    </source>
</reference>
<dbReference type="EMBL" id="LASV01000351">
    <property type="protein sequence ID" value="KKA19409.1"/>
    <property type="molecule type" value="Genomic_DNA"/>
</dbReference>
<sequence>MARQNHVIAIIVVVLIVFAVVGGYFWFRVQKRLLRGRRDRDSSSSSASSSIVGGPSSAPVAPPAPPYSELPRHADVVQPVRVYPSRFLTSTLAVYAELHSVEPASLSVQVLVYLMDSQAVQNHLSISAHDRNIITCLEFDDDKILTASEAGTIQVHDIKSGTLRASLTGHEGGIWGIGIYGNTLVSGSTDKTVRVWDVARAECTHVFHGHSSTVRCIQIVPPSPGRAMPVIVSASRDSTLRVWRLPRPGDEEPGDTDCPYLIHVLSGHEKTVRAIAAHDDTVVSGSYDCTVRVWRISTGESVHKLQGHTKNIYSVVLDHERNRCISGSMDNTIKVWSLDTGSLVYNLEGHTSLVSLLDLRDNLLVSGSADSTLRIWNPDTGECLQVLRGQTGAITCFQHDGHKVIAGSGRDLTLWDVRTGERLRDLLTDLDGVWQVRFDGQRCVAAVMRNKTASIQVFDLSG</sequence>
<keyword evidence="5" id="KW-0812">Transmembrane</keyword>
<dbReference type="GO" id="GO:0043161">
    <property type="term" value="P:proteasome-mediated ubiquitin-dependent protein catabolic process"/>
    <property type="evidence" value="ECO:0007669"/>
    <property type="project" value="TreeGrafter"/>
</dbReference>
<dbReference type="PANTHER" id="PTHR19849:SF1">
    <property type="entry name" value="F-BOX_WD REPEAT-CONTAINING PROTEIN 7"/>
    <property type="match status" value="1"/>
</dbReference>
<accession>A0A0F4YMF1</accession>
<dbReference type="AlphaFoldDB" id="A0A0F4YMF1"/>
<dbReference type="GO" id="GO:0005737">
    <property type="term" value="C:cytoplasm"/>
    <property type="evidence" value="ECO:0007669"/>
    <property type="project" value="TreeGrafter"/>
</dbReference>
<dbReference type="GeneID" id="25318911"/>
<feature type="repeat" description="WD" evidence="3">
    <location>
        <begin position="265"/>
        <end position="304"/>
    </location>
</feature>
<dbReference type="PANTHER" id="PTHR19849">
    <property type="entry name" value="PHOSPHOLIPASE A-2-ACTIVATING PROTEIN"/>
    <property type="match status" value="1"/>
</dbReference>
<feature type="repeat" description="WD" evidence="3">
    <location>
        <begin position="167"/>
        <end position="206"/>
    </location>
</feature>
<evidence type="ECO:0000313" key="6">
    <source>
        <dbReference type="EMBL" id="KKA19409.1"/>
    </source>
</evidence>
<keyword evidence="1 3" id="KW-0853">WD repeat</keyword>
<feature type="repeat" description="WD" evidence="3">
    <location>
        <begin position="207"/>
        <end position="245"/>
    </location>
</feature>
<name>A0A0F4YMF1_RASE3</name>
<keyword evidence="2" id="KW-0677">Repeat</keyword>
<gene>
    <name evidence="6" type="ORF">T310_6610</name>
</gene>
<dbReference type="Gene3D" id="2.130.10.10">
    <property type="entry name" value="YVTN repeat-like/Quinoprotein amine dehydrogenase"/>
    <property type="match status" value="1"/>
</dbReference>
<dbReference type="GO" id="GO:0043130">
    <property type="term" value="F:ubiquitin binding"/>
    <property type="evidence" value="ECO:0007669"/>
    <property type="project" value="TreeGrafter"/>
</dbReference>
<dbReference type="GO" id="GO:0005634">
    <property type="term" value="C:nucleus"/>
    <property type="evidence" value="ECO:0007669"/>
    <property type="project" value="TreeGrafter"/>
</dbReference>
<evidence type="ECO:0000256" key="5">
    <source>
        <dbReference type="SAM" id="Phobius"/>
    </source>
</evidence>
<feature type="compositionally biased region" description="Low complexity" evidence="4">
    <location>
        <begin position="43"/>
        <end position="59"/>
    </location>
</feature>
<dbReference type="CDD" id="cd00200">
    <property type="entry name" value="WD40"/>
    <property type="match status" value="1"/>
</dbReference>
<evidence type="ECO:0000256" key="1">
    <source>
        <dbReference type="ARBA" id="ARBA00022574"/>
    </source>
</evidence>
<evidence type="ECO:0000256" key="3">
    <source>
        <dbReference type="PROSITE-ProRule" id="PRU00221"/>
    </source>
</evidence>
<comment type="caution">
    <text evidence="6">The sequence shown here is derived from an EMBL/GenBank/DDBJ whole genome shotgun (WGS) entry which is preliminary data.</text>
</comment>
<feature type="repeat" description="WD" evidence="3">
    <location>
        <begin position="305"/>
        <end position="346"/>
    </location>
</feature>
<evidence type="ECO:0000313" key="7">
    <source>
        <dbReference type="Proteomes" id="UP000053958"/>
    </source>
</evidence>
<dbReference type="InterPro" id="IPR001680">
    <property type="entry name" value="WD40_rpt"/>
</dbReference>
<dbReference type="InterPro" id="IPR019775">
    <property type="entry name" value="WD40_repeat_CS"/>
</dbReference>
<dbReference type="PROSITE" id="PS00678">
    <property type="entry name" value="WD_REPEATS_1"/>
    <property type="match status" value="1"/>
</dbReference>
<dbReference type="PROSITE" id="PS50294">
    <property type="entry name" value="WD_REPEATS_REGION"/>
    <property type="match status" value="4"/>
</dbReference>
<feature type="region of interest" description="Disordered" evidence="4">
    <location>
        <begin position="38"/>
        <end position="65"/>
    </location>
</feature>
<dbReference type="Pfam" id="PF00400">
    <property type="entry name" value="WD40"/>
    <property type="match status" value="6"/>
</dbReference>
<keyword evidence="7" id="KW-1185">Reference proteome</keyword>
<dbReference type="PRINTS" id="PR00320">
    <property type="entry name" value="GPROTEINBRPT"/>
</dbReference>